<accession>A0A944DJB0</accession>
<dbReference type="AlphaFoldDB" id="A0A944DJB0"/>
<organism evidence="2 3">
    <name type="scientific">Pseudomonas fluorescens</name>
    <dbReference type="NCBI Taxonomy" id="294"/>
    <lineage>
        <taxon>Bacteria</taxon>
        <taxon>Pseudomonadati</taxon>
        <taxon>Pseudomonadota</taxon>
        <taxon>Gammaproteobacteria</taxon>
        <taxon>Pseudomonadales</taxon>
        <taxon>Pseudomonadaceae</taxon>
        <taxon>Pseudomonas</taxon>
    </lineage>
</organism>
<dbReference type="InterPro" id="IPR037883">
    <property type="entry name" value="Knr4/Smi1-like_sf"/>
</dbReference>
<proteinExistence type="predicted"/>
<dbReference type="Pfam" id="PF14568">
    <property type="entry name" value="SUKH_6"/>
    <property type="match status" value="1"/>
</dbReference>
<evidence type="ECO:0000313" key="3">
    <source>
        <dbReference type="Proteomes" id="UP000692896"/>
    </source>
</evidence>
<feature type="domain" description="Knr4/Smi1-like" evidence="1">
    <location>
        <begin position="28"/>
        <end position="147"/>
    </location>
</feature>
<dbReference type="InterPro" id="IPR018958">
    <property type="entry name" value="Knr4/Smi1-like_dom"/>
</dbReference>
<evidence type="ECO:0000313" key="2">
    <source>
        <dbReference type="EMBL" id="MBT2327975.1"/>
    </source>
</evidence>
<dbReference type="SUPFAM" id="SSF160631">
    <property type="entry name" value="SMI1/KNR4-like"/>
    <property type="match status" value="1"/>
</dbReference>
<evidence type="ECO:0000259" key="1">
    <source>
        <dbReference type="SMART" id="SM00860"/>
    </source>
</evidence>
<name>A0A944DJB0_PSEFL</name>
<dbReference type="Gene3D" id="3.40.1580.10">
    <property type="entry name" value="SMI1/KNR4-like"/>
    <property type="match status" value="1"/>
</dbReference>
<reference evidence="2" key="1">
    <citation type="submission" date="2021-03" db="EMBL/GenBank/DDBJ databases">
        <title>Genomic analysis provides insights into the functional capacity of soil bacteria communities inhabiting an altitudinal gradient in the Atacama Desert.</title>
        <authorList>
            <person name="Gonzalez M."/>
            <person name="Maldonado J."/>
            <person name="Maza F."/>
            <person name="Hodar C."/>
            <person name="Cortes M."/>
            <person name="Palma R."/>
            <person name="Andreani C."/>
            <person name="Gaete A."/>
            <person name="Vasquez-Dean J."/>
            <person name="Acuna V."/>
            <person name="Aguado M."/>
            <person name="Mandakovic D."/>
            <person name="Latorre M."/>
            <person name="Orellana A."/>
            <person name="Gutierrez R."/>
            <person name="Montecino M."/>
            <person name="Allende M."/>
            <person name="Maass A."/>
            <person name="Cambiazo V."/>
        </authorList>
    </citation>
    <scope>NUCLEOTIDE SEQUENCE</scope>
    <source>
        <strain evidence="2">ISL-25</strain>
    </source>
</reference>
<dbReference type="SMART" id="SM00860">
    <property type="entry name" value="SMI1_KNR4"/>
    <property type="match status" value="1"/>
</dbReference>
<protein>
    <submittedName>
        <fullName evidence="2">SMI1/KNR4 family protein</fullName>
    </submittedName>
</protein>
<dbReference type="RefSeq" id="WP_214915339.1">
    <property type="nucleotide sequence ID" value="NZ_JAGGNX010000011.1"/>
</dbReference>
<dbReference type="EMBL" id="JAGGOB010000009">
    <property type="protein sequence ID" value="MBT2327975.1"/>
    <property type="molecule type" value="Genomic_DNA"/>
</dbReference>
<gene>
    <name evidence="2" type="ORF">J7E47_04510</name>
</gene>
<comment type="caution">
    <text evidence="2">The sequence shown here is derived from an EMBL/GenBank/DDBJ whole genome shotgun (WGS) entry which is preliminary data.</text>
</comment>
<dbReference type="Proteomes" id="UP000692896">
    <property type="component" value="Unassembled WGS sequence"/>
</dbReference>
<sequence length="153" mass="17381">MGAITAQQIEGLVSLHSDIICFGHEADAVDDRWISEAESRLGKPLPKSYKWFLKKYAGGEIGSEEIYSVYGMEFDSVNGGDIVYQHIVGVRNRLVDDKKLVVSETDLGEVFFFDYSRFQDGECPVRVRIPSGENINYAVDFFEFLYKRVLAHI</sequence>